<comment type="caution">
    <text evidence="2">The sequence shown here is derived from an EMBL/GenBank/DDBJ whole genome shotgun (WGS) entry which is preliminary data.</text>
</comment>
<sequence length="68" mass="7934">MPSKKPILTIRTTEELIERLRKLSEEQNRSISNTAETILKNYLDELEAKQEKTERKKSLEKSSNTRTG</sequence>
<dbReference type="RefSeq" id="WP_104436286.1">
    <property type="nucleotide sequence ID" value="NZ_PTJA01000003.1"/>
</dbReference>
<dbReference type="GO" id="GO:0006355">
    <property type="term" value="P:regulation of DNA-templated transcription"/>
    <property type="evidence" value="ECO:0007669"/>
    <property type="project" value="InterPro"/>
</dbReference>
<dbReference type="AlphaFoldDB" id="A0A2S6HWB8"/>
<dbReference type="EMBL" id="PTJA01000003">
    <property type="protein sequence ID" value="PPK82244.1"/>
    <property type="molecule type" value="Genomic_DNA"/>
</dbReference>
<keyword evidence="3" id="KW-1185">Reference proteome</keyword>
<evidence type="ECO:0000256" key="1">
    <source>
        <dbReference type="SAM" id="MobiDB-lite"/>
    </source>
</evidence>
<dbReference type="SUPFAM" id="SSF47598">
    <property type="entry name" value="Ribbon-helix-helix"/>
    <property type="match status" value="1"/>
</dbReference>
<proteinExistence type="predicted"/>
<accession>A0A2S6HWB8</accession>
<protein>
    <submittedName>
        <fullName evidence="2">Uncharacterized protein</fullName>
    </submittedName>
</protein>
<feature type="compositionally biased region" description="Basic and acidic residues" evidence="1">
    <location>
        <begin position="49"/>
        <end position="60"/>
    </location>
</feature>
<dbReference type="Proteomes" id="UP000237749">
    <property type="component" value="Unassembled WGS sequence"/>
</dbReference>
<evidence type="ECO:0000313" key="3">
    <source>
        <dbReference type="Proteomes" id="UP000237749"/>
    </source>
</evidence>
<gene>
    <name evidence="2" type="ORF">BXY41_103460</name>
</gene>
<feature type="region of interest" description="Disordered" evidence="1">
    <location>
        <begin position="49"/>
        <end position="68"/>
    </location>
</feature>
<organism evidence="2 3">
    <name type="scientific">Lacrimispora xylanisolvens</name>
    <dbReference type="NCBI Taxonomy" id="384636"/>
    <lineage>
        <taxon>Bacteria</taxon>
        <taxon>Bacillati</taxon>
        <taxon>Bacillota</taxon>
        <taxon>Clostridia</taxon>
        <taxon>Lachnospirales</taxon>
        <taxon>Lachnospiraceae</taxon>
        <taxon>Lacrimispora</taxon>
    </lineage>
</organism>
<evidence type="ECO:0000313" key="2">
    <source>
        <dbReference type="EMBL" id="PPK82244.1"/>
    </source>
</evidence>
<dbReference type="InterPro" id="IPR010985">
    <property type="entry name" value="Ribbon_hlx_hlx"/>
</dbReference>
<name>A0A2S6HWB8_9FIRM</name>
<reference evidence="2 3" key="1">
    <citation type="submission" date="2018-02" db="EMBL/GenBank/DDBJ databases">
        <title>Genomic Encyclopedia of Archaeal and Bacterial Type Strains, Phase II (KMG-II): from individual species to whole genera.</title>
        <authorList>
            <person name="Goeker M."/>
        </authorList>
    </citation>
    <scope>NUCLEOTIDE SEQUENCE [LARGE SCALE GENOMIC DNA]</scope>
    <source>
        <strain evidence="2 3">DSM 3808</strain>
    </source>
</reference>